<reference evidence="2" key="2">
    <citation type="submission" date="2015-09" db="EMBL/GenBank/DDBJ databases">
        <title>Draft genome sequence of a multidrug-resistant Chryseobacterium indologenes isolate from Malaysia.</title>
        <authorList>
            <person name="Yu C.Y."/>
            <person name="Ang G.Y."/>
            <person name="Chan K.-G."/>
        </authorList>
    </citation>
    <scope>NUCLEOTIDE SEQUENCE [LARGE SCALE GENOMIC DNA]</scope>
    <source>
        <strain evidence="2">CI_885</strain>
    </source>
</reference>
<name>A0A0N0ITU7_CHRID</name>
<dbReference type="PROSITE" id="PS51257">
    <property type="entry name" value="PROKAR_LIPOPROTEIN"/>
    <property type="match status" value="1"/>
</dbReference>
<evidence type="ECO:0000313" key="2">
    <source>
        <dbReference type="Proteomes" id="UP000037953"/>
    </source>
</evidence>
<sequence>MKNKILTVSLMSFLIILSCNDKKSKDIGSNTIKKVNDSISSKLLYENAITKNVGKYPHEINLFDNVEVSKRLKKIVGSKYKEIIENFNTETPIVSENTIYKVTGCKQHECPLFHTTILFDAEKDNFNVVVDNNGKSEEFIEKEKINLSQSLKDK</sequence>
<dbReference type="OrthoDB" id="1347844at2"/>
<accession>A0A0N0ITU7</accession>
<comment type="caution">
    <text evidence="1">The sequence shown here is derived from an EMBL/GenBank/DDBJ whole genome shotgun (WGS) entry which is preliminary data.</text>
</comment>
<evidence type="ECO:0000313" key="1">
    <source>
        <dbReference type="EMBL" id="KPE49042.1"/>
    </source>
</evidence>
<protein>
    <recommendedName>
        <fullName evidence="3">Lipoprotein</fullName>
    </recommendedName>
</protein>
<dbReference type="PATRIC" id="fig|253.9.peg.2868"/>
<dbReference type="Proteomes" id="UP000037953">
    <property type="component" value="Unassembled WGS sequence"/>
</dbReference>
<proteinExistence type="predicted"/>
<dbReference type="RefSeq" id="WP_062703508.1">
    <property type="nucleotide sequence ID" value="NZ_LJOD01000028.1"/>
</dbReference>
<gene>
    <name evidence="1" type="ORF">AOB46_22185</name>
</gene>
<reference evidence="1 2" key="1">
    <citation type="journal article" date="2015" name="Genom Data">
        <title>Draft genome sequence of a multidrug-resistant Chryseobacterium indologenes isolate from Malaysia.</title>
        <authorList>
            <person name="Yu C.Y."/>
            <person name="Ang G.Y."/>
            <person name="Cheng H.J."/>
            <person name="Cheong Y.M."/>
            <person name="Yin W.F."/>
            <person name="Chan K.G."/>
        </authorList>
    </citation>
    <scope>NUCLEOTIDE SEQUENCE [LARGE SCALE GENOMIC DNA]</scope>
    <source>
        <strain evidence="1 2">CI_885</strain>
    </source>
</reference>
<evidence type="ECO:0008006" key="3">
    <source>
        <dbReference type="Google" id="ProtNLM"/>
    </source>
</evidence>
<organism evidence="1 2">
    <name type="scientific">Chryseobacterium indologenes</name>
    <name type="common">Flavobacterium indologenes</name>
    <dbReference type="NCBI Taxonomy" id="253"/>
    <lineage>
        <taxon>Bacteria</taxon>
        <taxon>Pseudomonadati</taxon>
        <taxon>Bacteroidota</taxon>
        <taxon>Flavobacteriia</taxon>
        <taxon>Flavobacteriales</taxon>
        <taxon>Weeksellaceae</taxon>
        <taxon>Chryseobacterium group</taxon>
        <taxon>Chryseobacterium</taxon>
    </lineage>
</organism>
<dbReference type="EMBL" id="LJOD01000028">
    <property type="protein sequence ID" value="KPE49042.1"/>
    <property type="molecule type" value="Genomic_DNA"/>
</dbReference>
<dbReference type="AlphaFoldDB" id="A0A0N0ITU7"/>